<reference evidence="2 3" key="1">
    <citation type="journal article" date="2019" name="Nat. Ecol. Evol.">
        <title>Megaphylogeny resolves global patterns of mushroom evolution.</title>
        <authorList>
            <person name="Varga T."/>
            <person name="Krizsan K."/>
            <person name="Foldi C."/>
            <person name="Dima B."/>
            <person name="Sanchez-Garcia M."/>
            <person name="Sanchez-Ramirez S."/>
            <person name="Szollosi G.J."/>
            <person name="Szarkandi J.G."/>
            <person name="Papp V."/>
            <person name="Albert L."/>
            <person name="Andreopoulos W."/>
            <person name="Angelini C."/>
            <person name="Antonin V."/>
            <person name="Barry K.W."/>
            <person name="Bougher N.L."/>
            <person name="Buchanan P."/>
            <person name="Buyck B."/>
            <person name="Bense V."/>
            <person name="Catcheside P."/>
            <person name="Chovatia M."/>
            <person name="Cooper J."/>
            <person name="Damon W."/>
            <person name="Desjardin D."/>
            <person name="Finy P."/>
            <person name="Geml J."/>
            <person name="Haridas S."/>
            <person name="Hughes K."/>
            <person name="Justo A."/>
            <person name="Karasinski D."/>
            <person name="Kautmanova I."/>
            <person name="Kiss B."/>
            <person name="Kocsube S."/>
            <person name="Kotiranta H."/>
            <person name="LaButti K.M."/>
            <person name="Lechner B.E."/>
            <person name="Liimatainen K."/>
            <person name="Lipzen A."/>
            <person name="Lukacs Z."/>
            <person name="Mihaltcheva S."/>
            <person name="Morgado L.N."/>
            <person name="Niskanen T."/>
            <person name="Noordeloos M.E."/>
            <person name="Ohm R.A."/>
            <person name="Ortiz-Santana B."/>
            <person name="Ovrebo C."/>
            <person name="Racz N."/>
            <person name="Riley R."/>
            <person name="Savchenko A."/>
            <person name="Shiryaev A."/>
            <person name="Soop K."/>
            <person name="Spirin V."/>
            <person name="Szebenyi C."/>
            <person name="Tomsovsky M."/>
            <person name="Tulloss R.E."/>
            <person name="Uehling J."/>
            <person name="Grigoriev I.V."/>
            <person name="Vagvolgyi C."/>
            <person name="Papp T."/>
            <person name="Martin F.M."/>
            <person name="Miettinen O."/>
            <person name="Hibbett D.S."/>
            <person name="Nagy L.G."/>
        </authorList>
    </citation>
    <scope>NUCLEOTIDE SEQUENCE [LARGE SCALE GENOMIC DNA]</scope>
    <source>
        <strain evidence="2 3">OMC1185</strain>
    </source>
</reference>
<name>A0A5C3MLM4_9AGAM</name>
<evidence type="ECO:0000313" key="3">
    <source>
        <dbReference type="Proteomes" id="UP000305948"/>
    </source>
</evidence>
<proteinExistence type="predicted"/>
<keyword evidence="1" id="KW-0812">Transmembrane</keyword>
<evidence type="ECO:0000256" key="1">
    <source>
        <dbReference type="SAM" id="Phobius"/>
    </source>
</evidence>
<evidence type="ECO:0000313" key="2">
    <source>
        <dbReference type="EMBL" id="TFK46220.1"/>
    </source>
</evidence>
<protein>
    <submittedName>
        <fullName evidence="2">Uncharacterized protein</fullName>
    </submittedName>
</protein>
<feature type="transmembrane region" description="Helical" evidence="1">
    <location>
        <begin position="34"/>
        <end position="57"/>
    </location>
</feature>
<keyword evidence="1" id="KW-1133">Transmembrane helix</keyword>
<accession>A0A5C3MLM4</accession>
<gene>
    <name evidence="2" type="ORF">OE88DRAFT_1668127</name>
</gene>
<sequence>MPSSSTDINGPYGNIHRYPSIRTDQFDLSSGTGYALVMSTLLLLSSSLSSSSTIAALRGHQRQNASNRYTHYPTVALLPISDILAKITAPVGSEVELSGRRWLKISSRHRFLCTNATALLQTERKARTYYK</sequence>
<dbReference type="EMBL" id="ML213532">
    <property type="protein sequence ID" value="TFK46220.1"/>
    <property type="molecule type" value="Genomic_DNA"/>
</dbReference>
<keyword evidence="3" id="KW-1185">Reference proteome</keyword>
<dbReference type="Proteomes" id="UP000305948">
    <property type="component" value="Unassembled WGS sequence"/>
</dbReference>
<dbReference type="AlphaFoldDB" id="A0A5C3MLM4"/>
<organism evidence="2 3">
    <name type="scientific">Heliocybe sulcata</name>
    <dbReference type="NCBI Taxonomy" id="5364"/>
    <lineage>
        <taxon>Eukaryota</taxon>
        <taxon>Fungi</taxon>
        <taxon>Dikarya</taxon>
        <taxon>Basidiomycota</taxon>
        <taxon>Agaricomycotina</taxon>
        <taxon>Agaricomycetes</taxon>
        <taxon>Gloeophyllales</taxon>
        <taxon>Gloeophyllaceae</taxon>
        <taxon>Heliocybe</taxon>
    </lineage>
</organism>
<keyword evidence="1" id="KW-0472">Membrane</keyword>